<evidence type="ECO:0000256" key="7">
    <source>
        <dbReference type="ARBA" id="ARBA00022991"/>
    </source>
</evidence>
<dbReference type="AlphaFoldDB" id="A0AAD9UYU1"/>
<feature type="transmembrane region" description="Helical" evidence="12">
    <location>
        <begin position="140"/>
        <end position="163"/>
    </location>
</feature>
<keyword evidence="15" id="KW-1185">Reference proteome</keyword>
<dbReference type="PROSITE" id="PS50262">
    <property type="entry name" value="G_PROTEIN_RECEP_F1_2"/>
    <property type="match status" value="1"/>
</dbReference>
<dbReference type="InterPro" id="IPR027430">
    <property type="entry name" value="Retinal_BS"/>
</dbReference>
<evidence type="ECO:0000259" key="13">
    <source>
        <dbReference type="PROSITE" id="PS50262"/>
    </source>
</evidence>
<comment type="caution">
    <text evidence="14">The sequence shown here is derived from an EMBL/GenBank/DDBJ whole genome shotgun (WGS) entry which is preliminary data.</text>
</comment>
<dbReference type="Gene3D" id="1.20.1070.10">
    <property type="entry name" value="Rhodopsin 7-helix transmembrane proteins"/>
    <property type="match status" value="1"/>
</dbReference>
<accession>A0AAD9UYU1</accession>
<keyword evidence="4 12" id="KW-0812">Transmembrane</keyword>
<evidence type="ECO:0000256" key="1">
    <source>
        <dbReference type="ARBA" id="ARBA00004141"/>
    </source>
</evidence>
<name>A0AAD9UYU1_ACRCE</name>
<feature type="transmembrane region" description="Helical" evidence="12">
    <location>
        <begin position="98"/>
        <end position="119"/>
    </location>
</feature>
<dbReference type="PANTHER" id="PTHR24240">
    <property type="entry name" value="OPSIN"/>
    <property type="match status" value="1"/>
</dbReference>
<keyword evidence="10" id="KW-0675">Receptor</keyword>
<evidence type="ECO:0000256" key="5">
    <source>
        <dbReference type="ARBA" id="ARBA00022925"/>
    </source>
</evidence>
<dbReference type="GO" id="GO:0009881">
    <property type="term" value="F:photoreceptor activity"/>
    <property type="evidence" value="ECO:0007669"/>
    <property type="project" value="UniProtKB-KW"/>
</dbReference>
<keyword evidence="9 12" id="KW-0472">Membrane</keyword>
<evidence type="ECO:0000256" key="2">
    <source>
        <dbReference type="ARBA" id="ARBA00022543"/>
    </source>
</evidence>
<evidence type="ECO:0000313" key="14">
    <source>
        <dbReference type="EMBL" id="KAK2554600.1"/>
    </source>
</evidence>
<feature type="transmembrane region" description="Helical" evidence="12">
    <location>
        <begin position="183"/>
        <end position="205"/>
    </location>
</feature>
<keyword evidence="11" id="KW-0807">Transducer</keyword>
<dbReference type="GO" id="GO:0016020">
    <property type="term" value="C:membrane"/>
    <property type="evidence" value="ECO:0007669"/>
    <property type="project" value="UniProtKB-SubCell"/>
</dbReference>
<comment type="subcellular location">
    <subcellularLocation>
        <location evidence="1">Membrane</location>
        <topology evidence="1">Multi-pass membrane protein</topology>
    </subcellularLocation>
</comment>
<dbReference type="InterPro" id="IPR017452">
    <property type="entry name" value="GPCR_Rhodpsn_7TM"/>
</dbReference>
<evidence type="ECO:0000256" key="3">
    <source>
        <dbReference type="ARBA" id="ARBA00022606"/>
    </source>
</evidence>
<dbReference type="SUPFAM" id="SSF81321">
    <property type="entry name" value="Family A G protein-coupled receptor-like"/>
    <property type="match status" value="1"/>
</dbReference>
<organism evidence="14 15">
    <name type="scientific">Acropora cervicornis</name>
    <name type="common">Staghorn coral</name>
    <dbReference type="NCBI Taxonomy" id="6130"/>
    <lineage>
        <taxon>Eukaryota</taxon>
        <taxon>Metazoa</taxon>
        <taxon>Cnidaria</taxon>
        <taxon>Anthozoa</taxon>
        <taxon>Hexacorallia</taxon>
        <taxon>Scleractinia</taxon>
        <taxon>Astrocoeniina</taxon>
        <taxon>Acroporidae</taxon>
        <taxon>Acropora</taxon>
    </lineage>
</organism>
<feature type="transmembrane region" description="Helical" evidence="12">
    <location>
        <begin position="23"/>
        <end position="48"/>
    </location>
</feature>
<keyword evidence="2" id="KW-0600">Photoreceptor protein</keyword>
<evidence type="ECO:0000256" key="10">
    <source>
        <dbReference type="ARBA" id="ARBA00023170"/>
    </source>
</evidence>
<dbReference type="InterPro" id="IPR000276">
    <property type="entry name" value="GPCR_Rhodpsn"/>
</dbReference>
<sequence>MPGFQNKSEEPQPTEGISSQDRFIVASFYALLAVTALGLNTPVLITFMKDRKLRVLSNRIILSITIGDWLHAFLAYPVAVFANASHDSQGLTGVVCSWYGFITVFLSFGIMLHHATFAVERAIVIQYATTSLTNAKTINFMVVSLWAFALLWSSLPLLGWSAYVPHVVLCSLDWQSRDLHDVVFVYCIFFVFFLAPIVVMVTSYYKIFQTVKKMTQNARDLWGEKAAPTREAFESQKKTARMACVMSYCFLFAWTPYAAVSLYVFLWKPQSMAPSISIVPALFAKTSACFNPVIYFLLFRKFRESLKRTMCGFFMDPKTATNENNKNKRHVLKNTESKCACVQINNLSPRDPCNLHQRSDCRSVGNSKSHITVD</sequence>
<dbReference type="Pfam" id="PF00001">
    <property type="entry name" value="7tm_1"/>
    <property type="match status" value="1"/>
</dbReference>
<dbReference type="PROSITE" id="PS00238">
    <property type="entry name" value="OPSIN"/>
    <property type="match status" value="1"/>
</dbReference>
<evidence type="ECO:0000256" key="9">
    <source>
        <dbReference type="ARBA" id="ARBA00023136"/>
    </source>
</evidence>
<keyword evidence="6 12" id="KW-1133">Transmembrane helix</keyword>
<dbReference type="PRINTS" id="PR00237">
    <property type="entry name" value="GPCRRHODOPSN"/>
</dbReference>
<proteinExistence type="predicted"/>
<feature type="domain" description="G-protein coupled receptors family 1 profile" evidence="13">
    <location>
        <begin position="39"/>
        <end position="295"/>
    </location>
</feature>
<dbReference type="GO" id="GO:0004930">
    <property type="term" value="F:G protein-coupled receptor activity"/>
    <property type="evidence" value="ECO:0007669"/>
    <property type="project" value="UniProtKB-KW"/>
</dbReference>
<evidence type="ECO:0000256" key="11">
    <source>
        <dbReference type="ARBA" id="ARBA00023224"/>
    </source>
</evidence>
<feature type="transmembrane region" description="Helical" evidence="12">
    <location>
        <begin position="278"/>
        <end position="298"/>
    </location>
</feature>
<keyword evidence="8" id="KW-0297">G-protein coupled receptor</keyword>
<dbReference type="InterPro" id="IPR050125">
    <property type="entry name" value="GPCR_opsins"/>
</dbReference>
<reference evidence="14" key="2">
    <citation type="journal article" date="2023" name="Science">
        <title>Genomic signatures of disease resistance in endangered staghorn corals.</title>
        <authorList>
            <person name="Vollmer S.V."/>
            <person name="Selwyn J.D."/>
            <person name="Despard B.A."/>
            <person name="Roesel C.L."/>
        </authorList>
    </citation>
    <scope>NUCLEOTIDE SEQUENCE</scope>
    <source>
        <strain evidence="14">K2</strain>
    </source>
</reference>
<evidence type="ECO:0000256" key="12">
    <source>
        <dbReference type="SAM" id="Phobius"/>
    </source>
</evidence>
<evidence type="ECO:0000256" key="4">
    <source>
        <dbReference type="ARBA" id="ARBA00022692"/>
    </source>
</evidence>
<dbReference type="CDD" id="cd14969">
    <property type="entry name" value="7tmA_Opsins_type2_animals"/>
    <property type="match status" value="1"/>
</dbReference>
<keyword evidence="3" id="KW-0716">Sensory transduction</keyword>
<evidence type="ECO:0000313" key="15">
    <source>
        <dbReference type="Proteomes" id="UP001249851"/>
    </source>
</evidence>
<evidence type="ECO:0000256" key="8">
    <source>
        <dbReference type="ARBA" id="ARBA00023040"/>
    </source>
</evidence>
<gene>
    <name evidence="14" type="ORF">P5673_023830</name>
</gene>
<dbReference type="GO" id="GO:0007602">
    <property type="term" value="P:phototransduction"/>
    <property type="evidence" value="ECO:0007669"/>
    <property type="project" value="UniProtKB-KW"/>
</dbReference>
<protein>
    <submittedName>
        <fullName evidence="14">Melanopsin</fullName>
    </submittedName>
</protein>
<keyword evidence="5" id="KW-0681">Retinal protein</keyword>
<feature type="transmembrane region" description="Helical" evidence="12">
    <location>
        <begin position="60"/>
        <end position="78"/>
    </location>
</feature>
<reference evidence="14" key="1">
    <citation type="journal article" date="2023" name="G3 (Bethesda)">
        <title>Whole genome assembly and annotation of the endangered Caribbean coral Acropora cervicornis.</title>
        <authorList>
            <person name="Selwyn J.D."/>
            <person name="Vollmer S.V."/>
        </authorList>
    </citation>
    <scope>NUCLEOTIDE SEQUENCE</scope>
    <source>
        <strain evidence="14">K2</strain>
    </source>
</reference>
<dbReference type="EMBL" id="JARQWQ010000068">
    <property type="protein sequence ID" value="KAK2554600.1"/>
    <property type="molecule type" value="Genomic_DNA"/>
</dbReference>
<evidence type="ECO:0000256" key="6">
    <source>
        <dbReference type="ARBA" id="ARBA00022989"/>
    </source>
</evidence>
<feature type="transmembrane region" description="Helical" evidence="12">
    <location>
        <begin position="245"/>
        <end position="266"/>
    </location>
</feature>
<keyword evidence="7" id="KW-0157">Chromophore</keyword>
<dbReference type="Proteomes" id="UP001249851">
    <property type="component" value="Unassembled WGS sequence"/>
</dbReference>